<gene>
    <name evidence="1" type="ORF">ROA7450_03856</name>
</gene>
<name>A0A1X7A4V5_9RHOB</name>
<dbReference type="AlphaFoldDB" id="A0A1X7A4V5"/>
<dbReference type="EMBL" id="FWFX01000017">
    <property type="protein sequence ID" value="SLN70755.1"/>
    <property type="molecule type" value="Genomic_DNA"/>
</dbReference>
<keyword evidence="2" id="KW-1185">Reference proteome</keyword>
<dbReference type="OrthoDB" id="9826987at2"/>
<reference evidence="1 2" key="1">
    <citation type="submission" date="2017-03" db="EMBL/GenBank/DDBJ databases">
        <authorList>
            <person name="Afonso C.L."/>
            <person name="Miller P.J."/>
            <person name="Scott M.A."/>
            <person name="Spackman E."/>
            <person name="Goraichik I."/>
            <person name="Dimitrov K.M."/>
            <person name="Suarez D.L."/>
            <person name="Swayne D.E."/>
        </authorList>
    </citation>
    <scope>NUCLEOTIDE SEQUENCE [LARGE SCALE GENOMIC DNA]</scope>
    <source>
        <strain evidence="1 2">CECT 7450</strain>
    </source>
</reference>
<accession>A0A1X7A4V5</accession>
<dbReference type="RefSeq" id="WP_085807515.1">
    <property type="nucleotide sequence ID" value="NZ_FWFX01000017.1"/>
</dbReference>
<sequence>MSKKKNVFTYQGLDHDSDEFDELFHKIIPLMERYFTPEAIPTPRQNAAELINRYDEVMLDFWSRDQASKALTDLQRSISSLADAYARVPTLVIDRLEIDVRHCDYLQKEGFLKQTKLDIIFNHMLPEPGASLSYDALKVLATHFTEFIPAIEMTRRELPEGIPTRNRSKFNEWALIDATVHIVRKNKLMNVPAELDNSGELGRLLRDVFAAFGIEKNSFKTVYRSWREYMDGKYQNYDLMTI</sequence>
<evidence type="ECO:0000313" key="1">
    <source>
        <dbReference type="EMBL" id="SLN70755.1"/>
    </source>
</evidence>
<dbReference type="Proteomes" id="UP000193061">
    <property type="component" value="Unassembled WGS sequence"/>
</dbReference>
<organism evidence="1 2">
    <name type="scientific">Roseovarius albus</name>
    <dbReference type="NCBI Taxonomy" id="1247867"/>
    <lineage>
        <taxon>Bacteria</taxon>
        <taxon>Pseudomonadati</taxon>
        <taxon>Pseudomonadota</taxon>
        <taxon>Alphaproteobacteria</taxon>
        <taxon>Rhodobacterales</taxon>
        <taxon>Roseobacteraceae</taxon>
        <taxon>Roseovarius</taxon>
    </lineage>
</organism>
<evidence type="ECO:0000313" key="2">
    <source>
        <dbReference type="Proteomes" id="UP000193061"/>
    </source>
</evidence>
<protein>
    <submittedName>
        <fullName evidence="1">Uncharacterized protein</fullName>
    </submittedName>
</protein>
<proteinExistence type="predicted"/>